<keyword evidence="1" id="KW-1133">Transmembrane helix</keyword>
<feature type="transmembrane region" description="Helical" evidence="1">
    <location>
        <begin position="364"/>
        <end position="385"/>
    </location>
</feature>
<organism evidence="2 3">
    <name type="scientific">Caenispirillum salinarum AK4</name>
    <dbReference type="NCBI Taxonomy" id="1238182"/>
    <lineage>
        <taxon>Bacteria</taxon>
        <taxon>Pseudomonadati</taxon>
        <taxon>Pseudomonadota</taxon>
        <taxon>Alphaproteobacteria</taxon>
        <taxon>Rhodospirillales</taxon>
        <taxon>Novispirillaceae</taxon>
        <taxon>Caenispirillum</taxon>
    </lineage>
</organism>
<dbReference type="AlphaFoldDB" id="K9H0V4"/>
<feature type="transmembrane region" description="Helical" evidence="1">
    <location>
        <begin position="12"/>
        <end position="32"/>
    </location>
</feature>
<keyword evidence="3" id="KW-1185">Reference proteome</keyword>
<sequence>MIPSVVWLRHLVVALLPFLLPFGFVILVPVLLSQFMTCQTGGTNTNPLFCPDNAQWKAVEALMLARLEAFASTPASLPGFPMTAPWSPNLPEVMASAAGEGAARIRWTVTFIVLLIACLAAVAVAAWTIIYCLRGHRRITIGQAAALAVLAALALSALRQEVTDYQTFEHDDSLRTYLQRNNIVSFTKNHLLPEGAKRAFDVAGLAQALTTIVLAATASVILIRRVRPAVLPEHEALAYARRLRRRAVGLQRVIAAAAVVLVAGLTQTYAMLSWPLALLPGSGEDAAAAIGGALRLFVGDVVLLYGIFSTLVLTAALGPAILVLQNRSHDLARSHLPDAPRDAREKWLSDNGLKLTISQKAAEATAMLAPAFVGWFLPAFGPLLLPSG</sequence>
<dbReference type="RefSeq" id="WP_009539176.1">
    <property type="nucleotide sequence ID" value="NZ_ANHY01000004.1"/>
</dbReference>
<feature type="transmembrane region" description="Helical" evidence="1">
    <location>
        <begin position="111"/>
        <end position="133"/>
    </location>
</feature>
<feature type="transmembrane region" description="Helical" evidence="1">
    <location>
        <begin position="302"/>
        <end position="324"/>
    </location>
</feature>
<evidence type="ECO:0000313" key="2">
    <source>
        <dbReference type="EMBL" id="EKV31915.1"/>
    </source>
</evidence>
<dbReference type="Proteomes" id="UP000009881">
    <property type="component" value="Unassembled WGS sequence"/>
</dbReference>
<feature type="transmembrane region" description="Helical" evidence="1">
    <location>
        <begin position="140"/>
        <end position="158"/>
    </location>
</feature>
<evidence type="ECO:0000313" key="3">
    <source>
        <dbReference type="Proteomes" id="UP000009881"/>
    </source>
</evidence>
<proteinExistence type="predicted"/>
<keyword evidence="1" id="KW-0472">Membrane</keyword>
<accession>K9H0V4</accession>
<feature type="transmembrane region" description="Helical" evidence="1">
    <location>
        <begin position="253"/>
        <end position="272"/>
    </location>
</feature>
<gene>
    <name evidence="2" type="ORF">C882_2979</name>
</gene>
<evidence type="ECO:0000256" key="1">
    <source>
        <dbReference type="SAM" id="Phobius"/>
    </source>
</evidence>
<keyword evidence="1" id="KW-0812">Transmembrane</keyword>
<comment type="caution">
    <text evidence="2">The sequence shown here is derived from an EMBL/GenBank/DDBJ whole genome shotgun (WGS) entry which is preliminary data.</text>
</comment>
<reference evidence="2 3" key="1">
    <citation type="journal article" date="2013" name="Genome Announc.">
        <title>Draft Genome Sequence of an Alphaproteobacterium, Caenispirillum salinarum AK4(T), Isolated from a Solar Saltern.</title>
        <authorList>
            <person name="Khatri I."/>
            <person name="Singh A."/>
            <person name="Korpole S."/>
            <person name="Pinnaka A.K."/>
            <person name="Subramanian S."/>
        </authorList>
    </citation>
    <scope>NUCLEOTIDE SEQUENCE [LARGE SCALE GENOMIC DNA]</scope>
    <source>
        <strain evidence="2 3">AK4</strain>
    </source>
</reference>
<name>K9H0V4_9PROT</name>
<dbReference type="EMBL" id="ANHY01000004">
    <property type="protein sequence ID" value="EKV31915.1"/>
    <property type="molecule type" value="Genomic_DNA"/>
</dbReference>
<protein>
    <submittedName>
        <fullName evidence="2">Uncharacterized protein</fullName>
    </submittedName>
</protein>